<comment type="caution">
    <text evidence="2">The sequence shown here is derived from an EMBL/GenBank/DDBJ whole genome shotgun (WGS) entry which is preliminary data.</text>
</comment>
<evidence type="ECO:0000313" key="2">
    <source>
        <dbReference type="EMBL" id="KAF2842708.1"/>
    </source>
</evidence>
<organism evidence="2 3">
    <name type="scientific">Patellaria atrata CBS 101060</name>
    <dbReference type="NCBI Taxonomy" id="1346257"/>
    <lineage>
        <taxon>Eukaryota</taxon>
        <taxon>Fungi</taxon>
        <taxon>Dikarya</taxon>
        <taxon>Ascomycota</taxon>
        <taxon>Pezizomycotina</taxon>
        <taxon>Dothideomycetes</taxon>
        <taxon>Dothideomycetes incertae sedis</taxon>
        <taxon>Patellariales</taxon>
        <taxon>Patellariaceae</taxon>
        <taxon>Patellaria</taxon>
    </lineage>
</organism>
<accession>A0A9P4SHE9</accession>
<dbReference type="SUPFAM" id="SSF53474">
    <property type="entry name" value="alpha/beta-Hydrolases"/>
    <property type="match status" value="1"/>
</dbReference>
<dbReference type="PANTHER" id="PTHR17630:SF105">
    <property type="entry name" value="DIENELACTONE HYDROLASE FAMILY PROTEIN (AFU_ORTHOLOGUE AFUA_4G08790)"/>
    <property type="match status" value="1"/>
</dbReference>
<evidence type="ECO:0000259" key="1">
    <source>
        <dbReference type="Pfam" id="PF01738"/>
    </source>
</evidence>
<dbReference type="EMBL" id="MU006089">
    <property type="protein sequence ID" value="KAF2842708.1"/>
    <property type="molecule type" value="Genomic_DNA"/>
</dbReference>
<dbReference type="OrthoDB" id="17560at2759"/>
<dbReference type="Pfam" id="PF01738">
    <property type="entry name" value="DLH"/>
    <property type="match status" value="1"/>
</dbReference>
<sequence length="276" mass="30355">MSTGVGVSSCCLSGKIQEGKPSGREITVGGLNTYVSEPESDSTEKTIIFITDIFGWRLPNIRLLADGYAKAGFYCYVPDFHQGDSLPIEFLQDVEPPLPVRENLTLLEKAAKTAKVGTTLMPWLAKHREAVTKPLIDSFINAVRVIPGTNKIGVIGFCWGGRYAVLTAHGSDEPGMGVDAVYACHPSLVTIPGDFDPITKPISFAVGSKDSLLDEKQVDQIREILEKKSSVPHEIRTYEDQVHGFSLRGDWSSEKDKKAMDDAEKQGIEWFKQHLS</sequence>
<dbReference type="InterPro" id="IPR002925">
    <property type="entry name" value="Dienelactn_hydro"/>
</dbReference>
<reference evidence="2" key="1">
    <citation type="journal article" date="2020" name="Stud. Mycol.">
        <title>101 Dothideomycetes genomes: a test case for predicting lifestyles and emergence of pathogens.</title>
        <authorList>
            <person name="Haridas S."/>
            <person name="Albert R."/>
            <person name="Binder M."/>
            <person name="Bloem J."/>
            <person name="Labutti K."/>
            <person name="Salamov A."/>
            <person name="Andreopoulos B."/>
            <person name="Baker S."/>
            <person name="Barry K."/>
            <person name="Bills G."/>
            <person name="Bluhm B."/>
            <person name="Cannon C."/>
            <person name="Castanera R."/>
            <person name="Culley D."/>
            <person name="Daum C."/>
            <person name="Ezra D."/>
            <person name="Gonzalez J."/>
            <person name="Henrissat B."/>
            <person name="Kuo A."/>
            <person name="Liang C."/>
            <person name="Lipzen A."/>
            <person name="Lutzoni F."/>
            <person name="Magnuson J."/>
            <person name="Mondo S."/>
            <person name="Nolan M."/>
            <person name="Ohm R."/>
            <person name="Pangilinan J."/>
            <person name="Park H.-J."/>
            <person name="Ramirez L."/>
            <person name="Alfaro M."/>
            <person name="Sun H."/>
            <person name="Tritt A."/>
            <person name="Yoshinaga Y."/>
            <person name="Zwiers L.-H."/>
            <person name="Turgeon B."/>
            <person name="Goodwin S."/>
            <person name="Spatafora J."/>
            <person name="Crous P."/>
            <person name="Grigoriev I."/>
        </authorList>
    </citation>
    <scope>NUCLEOTIDE SEQUENCE</scope>
    <source>
        <strain evidence="2">CBS 101060</strain>
    </source>
</reference>
<dbReference type="AlphaFoldDB" id="A0A9P4SHE9"/>
<dbReference type="GO" id="GO:0016787">
    <property type="term" value="F:hydrolase activity"/>
    <property type="evidence" value="ECO:0007669"/>
    <property type="project" value="InterPro"/>
</dbReference>
<protein>
    <submittedName>
        <fullName evidence="2">Alpha/beta-hydrolase</fullName>
    </submittedName>
</protein>
<dbReference type="Proteomes" id="UP000799429">
    <property type="component" value="Unassembled WGS sequence"/>
</dbReference>
<dbReference type="PANTHER" id="PTHR17630">
    <property type="entry name" value="DIENELACTONE HYDROLASE"/>
    <property type="match status" value="1"/>
</dbReference>
<dbReference type="Gene3D" id="3.40.50.1820">
    <property type="entry name" value="alpha/beta hydrolase"/>
    <property type="match status" value="1"/>
</dbReference>
<proteinExistence type="predicted"/>
<name>A0A9P4SHE9_9PEZI</name>
<feature type="domain" description="Dienelactone hydrolase" evidence="1">
    <location>
        <begin position="32"/>
        <end position="275"/>
    </location>
</feature>
<gene>
    <name evidence="2" type="ORF">M501DRAFT_1005471</name>
</gene>
<dbReference type="InterPro" id="IPR029058">
    <property type="entry name" value="AB_hydrolase_fold"/>
</dbReference>
<keyword evidence="3" id="KW-1185">Reference proteome</keyword>
<evidence type="ECO:0000313" key="3">
    <source>
        <dbReference type="Proteomes" id="UP000799429"/>
    </source>
</evidence>